<proteinExistence type="predicted"/>
<sequence length="91" mass="9687">MHAANDNIVEAKFDALIRRAEAAAAIVQSPVQTSEMQAEAIAELNAVCAELGQILLGTQTENAALTRLLLKLGGRTIRRVVTDAKGNTVLF</sequence>
<evidence type="ECO:0000313" key="1">
    <source>
        <dbReference type="EMBL" id="GEP62201.1"/>
    </source>
</evidence>
<organism evidence="1 2">
    <name type="scientific">Reyranella soli</name>
    <dbReference type="NCBI Taxonomy" id="1230389"/>
    <lineage>
        <taxon>Bacteria</taxon>
        <taxon>Pseudomonadati</taxon>
        <taxon>Pseudomonadota</taxon>
        <taxon>Alphaproteobacteria</taxon>
        <taxon>Hyphomicrobiales</taxon>
        <taxon>Reyranellaceae</taxon>
        <taxon>Reyranella</taxon>
    </lineage>
</organism>
<dbReference type="EMBL" id="BKAJ01000358">
    <property type="protein sequence ID" value="GEP62201.1"/>
    <property type="molecule type" value="Genomic_DNA"/>
</dbReference>
<evidence type="ECO:0000313" key="2">
    <source>
        <dbReference type="Proteomes" id="UP000321058"/>
    </source>
</evidence>
<gene>
    <name evidence="1" type="ORF">RSO01_93670</name>
</gene>
<dbReference type="Proteomes" id="UP000321058">
    <property type="component" value="Unassembled WGS sequence"/>
</dbReference>
<protein>
    <submittedName>
        <fullName evidence="1">Uncharacterized protein</fullName>
    </submittedName>
</protein>
<reference evidence="1 2" key="1">
    <citation type="submission" date="2019-07" db="EMBL/GenBank/DDBJ databases">
        <title>Whole genome shotgun sequence of Reyranella soli NBRC 108950.</title>
        <authorList>
            <person name="Hosoyama A."/>
            <person name="Uohara A."/>
            <person name="Ohji S."/>
            <person name="Ichikawa N."/>
        </authorList>
    </citation>
    <scope>NUCLEOTIDE SEQUENCE [LARGE SCALE GENOMIC DNA]</scope>
    <source>
        <strain evidence="1 2">NBRC 108950</strain>
    </source>
</reference>
<comment type="caution">
    <text evidence="1">The sequence shown here is derived from an EMBL/GenBank/DDBJ whole genome shotgun (WGS) entry which is preliminary data.</text>
</comment>
<keyword evidence="2" id="KW-1185">Reference proteome</keyword>
<dbReference type="AlphaFoldDB" id="A0A512NTF0"/>
<accession>A0A512NTF0</accession>
<name>A0A512NTF0_9HYPH</name>
<dbReference type="RefSeq" id="WP_147157471.1">
    <property type="nucleotide sequence ID" value="NZ_BKAJ01000358.1"/>
</dbReference>